<accession>A0A5J6SQF3</accession>
<reference evidence="1 2" key="1">
    <citation type="submission" date="2018-07" db="EMBL/GenBank/DDBJ databases">
        <title>Complete genome sequence of Psychrobacillus sp. PB01, isolated from iceberg, and comparative genome analysis of Psychrobacillus strains.</title>
        <authorList>
            <person name="Lee P.C."/>
        </authorList>
    </citation>
    <scope>NUCLEOTIDE SEQUENCE [LARGE SCALE GENOMIC DNA]</scope>
    <source>
        <strain evidence="1 2">PB01</strain>
    </source>
</reference>
<dbReference type="RefSeq" id="WP_225986236.1">
    <property type="nucleotide sequence ID" value="NZ_CP031223.1"/>
</dbReference>
<proteinExistence type="predicted"/>
<gene>
    <name evidence="1" type="ORF">PB01_09395</name>
</gene>
<dbReference type="EMBL" id="CP031223">
    <property type="protein sequence ID" value="QFF99024.1"/>
    <property type="molecule type" value="Genomic_DNA"/>
</dbReference>
<organism evidence="1 2">
    <name type="scientific">Psychrobacillus glaciei</name>
    <dbReference type="NCBI Taxonomy" id="2283160"/>
    <lineage>
        <taxon>Bacteria</taxon>
        <taxon>Bacillati</taxon>
        <taxon>Bacillota</taxon>
        <taxon>Bacilli</taxon>
        <taxon>Bacillales</taxon>
        <taxon>Bacillaceae</taxon>
        <taxon>Psychrobacillus</taxon>
    </lineage>
</organism>
<keyword evidence="2" id="KW-1185">Reference proteome</keyword>
<sequence>MDDLFYLNKENVFIKDVTPTMMVNSKLNRTLPISEILYTHIQTMIKYRSNQNKAWESNFPNFKRYLYQRSN</sequence>
<evidence type="ECO:0000313" key="2">
    <source>
        <dbReference type="Proteomes" id="UP000325517"/>
    </source>
</evidence>
<name>A0A5J6SQF3_9BACI</name>
<dbReference type="Proteomes" id="UP000325517">
    <property type="component" value="Chromosome"/>
</dbReference>
<protein>
    <submittedName>
        <fullName evidence="1">Uncharacterized protein</fullName>
    </submittedName>
</protein>
<dbReference type="AlphaFoldDB" id="A0A5J6SQF3"/>
<dbReference type="KEGG" id="psyo:PB01_09395"/>
<evidence type="ECO:0000313" key="1">
    <source>
        <dbReference type="EMBL" id="QFF99024.1"/>
    </source>
</evidence>